<evidence type="ECO:0000313" key="2">
    <source>
        <dbReference type="Proteomes" id="UP000053144"/>
    </source>
</evidence>
<accession>A0A0L9T5Z6</accession>
<dbReference type="Gramene" id="KOM25534">
    <property type="protein sequence ID" value="KOM25534"/>
    <property type="gene ID" value="LR48_Vigan115s000400"/>
</dbReference>
<proteinExistence type="predicted"/>
<gene>
    <name evidence="1" type="ORF">LR48_Vigan115s000400</name>
</gene>
<protein>
    <submittedName>
        <fullName evidence="1">Uncharacterized protein</fullName>
    </submittedName>
</protein>
<dbReference type="Proteomes" id="UP000053144">
    <property type="component" value="Unassembled WGS sequence"/>
</dbReference>
<dbReference type="AlphaFoldDB" id="A0A0L9T5Z6"/>
<sequence length="101" mass="10900">MEAENTRLVSRWRQLHGGETGCLDLRRGGNLAIWGRQCDMVVASREEEERLRNEGESALVVVMVVVLAAHGCDKMVTDGGCSLRLDGAKVGGGASERRSSS</sequence>
<evidence type="ECO:0000313" key="1">
    <source>
        <dbReference type="EMBL" id="KOM25534.1"/>
    </source>
</evidence>
<reference evidence="2" key="1">
    <citation type="journal article" date="2015" name="Proc. Natl. Acad. Sci. U.S.A.">
        <title>Genome sequencing of adzuki bean (Vigna angularis) provides insight into high starch and low fat accumulation and domestication.</title>
        <authorList>
            <person name="Yang K."/>
            <person name="Tian Z."/>
            <person name="Chen C."/>
            <person name="Luo L."/>
            <person name="Zhao B."/>
            <person name="Wang Z."/>
            <person name="Yu L."/>
            <person name="Li Y."/>
            <person name="Sun Y."/>
            <person name="Li W."/>
            <person name="Chen Y."/>
            <person name="Li Y."/>
            <person name="Zhang Y."/>
            <person name="Ai D."/>
            <person name="Zhao J."/>
            <person name="Shang C."/>
            <person name="Ma Y."/>
            <person name="Wu B."/>
            <person name="Wang M."/>
            <person name="Gao L."/>
            <person name="Sun D."/>
            <person name="Zhang P."/>
            <person name="Guo F."/>
            <person name="Wang W."/>
            <person name="Li Y."/>
            <person name="Wang J."/>
            <person name="Varshney R.K."/>
            <person name="Wang J."/>
            <person name="Ling H.Q."/>
            <person name="Wan P."/>
        </authorList>
    </citation>
    <scope>NUCLEOTIDE SEQUENCE</scope>
    <source>
        <strain evidence="2">cv. Jingnong 6</strain>
    </source>
</reference>
<dbReference type="EMBL" id="KQ258269">
    <property type="protein sequence ID" value="KOM25534.1"/>
    <property type="molecule type" value="Genomic_DNA"/>
</dbReference>
<name>A0A0L9T5Z6_PHAAN</name>
<organism evidence="1 2">
    <name type="scientific">Phaseolus angularis</name>
    <name type="common">Azuki bean</name>
    <name type="synonym">Vigna angularis</name>
    <dbReference type="NCBI Taxonomy" id="3914"/>
    <lineage>
        <taxon>Eukaryota</taxon>
        <taxon>Viridiplantae</taxon>
        <taxon>Streptophyta</taxon>
        <taxon>Embryophyta</taxon>
        <taxon>Tracheophyta</taxon>
        <taxon>Spermatophyta</taxon>
        <taxon>Magnoliopsida</taxon>
        <taxon>eudicotyledons</taxon>
        <taxon>Gunneridae</taxon>
        <taxon>Pentapetalae</taxon>
        <taxon>rosids</taxon>
        <taxon>fabids</taxon>
        <taxon>Fabales</taxon>
        <taxon>Fabaceae</taxon>
        <taxon>Papilionoideae</taxon>
        <taxon>50 kb inversion clade</taxon>
        <taxon>NPAAA clade</taxon>
        <taxon>indigoferoid/millettioid clade</taxon>
        <taxon>Phaseoleae</taxon>
        <taxon>Vigna</taxon>
    </lineage>
</organism>